<dbReference type="KEGG" id="vg:80532026"/>
<keyword evidence="5" id="KW-0231">Viral genome packaging</keyword>
<keyword evidence="10" id="KW-1185">Reference proteome</keyword>
<dbReference type="Gene3D" id="3.30.420.320">
    <property type="match status" value="1"/>
</dbReference>
<dbReference type="Pfam" id="PF02499">
    <property type="entry name" value="DNA_pack_C"/>
    <property type="match status" value="1"/>
</dbReference>
<evidence type="ECO:0000256" key="5">
    <source>
        <dbReference type="ARBA" id="ARBA00023219"/>
    </source>
</evidence>
<keyword evidence="4" id="KW-0238">DNA-binding</keyword>
<accession>A0A455JKA1</accession>
<feature type="domain" description="Probable DNA packing protein C-terminal" evidence="7">
    <location>
        <begin position="373"/>
        <end position="719"/>
    </location>
</feature>
<protein>
    <submittedName>
        <fullName evidence="9">DNA packaging terminase subunit 1</fullName>
    </submittedName>
</protein>
<gene>
    <name evidence="9" type="primary">UL15</name>
</gene>
<dbReference type="InterPro" id="IPR033663">
    <property type="entry name" value="HSV_TRM3"/>
</dbReference>
<dbReference type="GO" id="GO:0016787">
    <property type="term" value="F:hydrolase activity"/>
    <property type="evidence" value="ECO:0007669"/>
    <property type="project" value="UniProtKB-KW"/>
</dbReference>
<organism evidence="9 10">
    <name type="scientific">Cervid alphaherpesvirus 1</name>
    <dbReference type="NCBI Taxonomy" id="79891"/>
    <lineage>
        <taxon>Viruses</taxon>
        <taxon>Duplodnaviria</taxon>
        <taxon>Heunggongvirae</taxon>
        <taxon>Peploviricota</taxon>
        <taxon>Herviviricetes</taxon>
        <taxon>Herpesvirales</taxon>
        <taxon>Orthoherpesviridae</taxon>
        <taxon>Alphaherpesvirinae</taxon>
        <taxon>Varicellovirus</taxon>
        <taxon>Varicellovirus cervidalpha1</taxon>
    </lineage>
</organism>
<dbReference type="GO" id="GO:0003677">
    <property type="term" value="F:DNA binding"/>
    <property type="evidence" value="ECO:0007669"/>
    <property type="project" value="UniProtKB-KW"/>
</dbReference>
<feature type="domain" description="Probable DNA packing protein N-terminal" evidence="8">
    <location>
        <begin position="58"/>
        <end position="347"/>
    </location>
</feature>
<feature type="compositionally biased region" description="Basic and acidic residues" evidence="6">
    <location>
        <begin position="181"/>
        <end position="190"/>
    </location>
</feature>
<dbReference type="GO" id="GO:0051276">
    <property type="term" value="P:chromosome organization"/>
    <property type="evidence" value="ECO:0007669"/>
    <property type="project" value="InterPro"/>
</dbReference>
<dbReference type="InterPro" id="IPR003499">
    <property type="entry name" value="DNA_pack_N"/>
</dbReference>
<evidence type="ECO:0000256" key="1">
    <source>
        <dbReference type="ARBA" id="ARBA00022562"/>
    </source>
</evidence>
<keyword evidence="1" id="KW-1048">Host nucleus</keyword>
<sequence length="737" mass="78781">MFGSALGEQSARYLQQLLRERQRRGAERAPRPEGGGAGGGEDDARAPFLDFAVATPRRHQAVVPGVGTLHGCCELAPLFAATASRLLLASLARAEAGLNTGAGEAHVSRELAAALGALRFAAYPPAEAAAHRNAYRSVMEALESMRGSGAFAQVAAFVARFSRLVGTAFSHLGDGDGDGAEPPRAKRARVEPPSGQARGALELFQKMILMHATYFVAATLLGDHAERVGAFLRVAFNTPAFSDAAVAHFRQRATVFLVPRRHGKTWFLVPLIALALATFKGIRVGYTAHIRKATEPVFEEIVARLRQWFGGGRVDHVKGEAISFSFPDGARSTIVFASSHNTNGIRGQDFNLLFVDEANFIRPEAVQTIVGFLNQASCKIIFVSSTNTGKASTSFLYNLRGASDGLLNVVTYICDEHTPRVAAHGGATACSCYVLNKPVFITMDAAARNTAETFLPNSFMQEIIGGGEVARRAEPAAVFTRAAGEQFLLYRPSTAAARGPWPERLYMYIDPAFTSNTRASGTGVAVVGRHRGSWLVLGLEHFFLPALTGSSAGEIARCAVRCFAQVMAVHRRRLGGLFVAVEGNSSQDSAVAIALGVRRELDSLAASGAVPMPAETRFYHCRPPGSAVAYPFFLLQKQKTAAFDHFIRLFNSGRVVASQDLASLTVRLQTDPVEYLFAQLQNLTESAAGPGEARVFSGKRRGAADDLMVALVMAVFVGSLPPTDGAFCPLAARPPAD</sequence>
<evidence type="ECO:0000259" key="7">
    <source>
        <dbReference type="Pfam" id="PF02499"/>
    </source>
</evidence>
<feature type="compositionally biased region" description="Basic and acidic residues" evidence="6">
    <location>
        <begin position="21"/>
        <end position="31"/>
    </location>
</feature>
<dbReference type="Pfam" id="PF02500">
    <property type="entry name" value="DNA_pack_N"/>
    <property type="match status" value="1"/>
</dbReference>
<dbReference type="Gene3D" id="3.40.50.300">
    <property type="entry name" value="P-loop containing nucleotide triphosphate hydrolases"/>
    <property type="match status" value="1"/>
</dbReference>
<reference evidence="9 10" key="1">
    <citation type="submission" date="2018-03" db="EMBL/GenBank/DDBJ databases">
        <title>Cervid herpesvirus genomes.</title>
        <authorList>
            <person name="Das Neves C.G."/>
            <person name="Davison A.J."/>
        </authorList>
    </citation>
    <scope>NUCLEOTIDE SEQUENCE [LARGE SCALE GENOMIC DNA]</scope>
    <source>
        <strain evidence="9 10">Anlier</strain>
    </source>
</reference>
<feature type="region of interest" description="Disordered" evidence="6">
    <location>
        <begin position="174"/>
        <end position="194"/>
    </location>
</feature>
<evidence type="ECO:0000256" key="2">
    <source>
        <dbReference type="ARBA" id="ARBA00022612"/>
    </source>
</evidence>
<keyword evidence="2" id="KW-1188">Viral release from host cell</keyword>
<evidence type="ECO:0000256" key="6">
    <source>
        <dbReference type="SAM" id="MobiDB-lite"/>
    </source>
</evidence>
<evidence type="ECO:0000256" key="3">
    <source>
        <dbReference type="ARBA" id="ARBA00022801"/>
    </source>
</evidence>
<evidence type="ECO:0000313" key="9">
    <source>
        <dbReference type="EMBL" id="AVT50695.1"/>
    </source>
</evidence>
<dbReference type="EMBL" id="MH036942">
    <property type="protein sequence ID" value="AVT50695.1"/>
    <property type="molecule type" value="Genomic_DNA"/>
</dbReference>
<keyword evidence="3" id="KW-0378">Hydrolase</keyword>
<evidence type="ECO:0000259" key="8">
    <source>
        <dbReference type="Pfam" id="PF02500"/>
    </source>
</evidence>
<dbReference type="GeneID" id="80532026"/>
<dbReference type="Proteomes" id="UP000325841">
    <property type="component" value="Segment"/>
</dbReference>
<evidence type="ECO:0000313" key="10">
    <source>
        <dbReference type="Proteomes" id="UP000325841"/>
    </source>
</evidence>
<dbReference type="InterPro" id="IPR038435">
    <property type="entry name" value="DNA_pack_C_sf"/>
</dbReference>
<dbReference type="RefSeq" id="YP_010795009.1">
    <property type="nucleotide sequence ID" value="NC_075564.1"/>
</dbReference>
<dbReference type="InterPro" id="IPR003498">
    <property type="entry name" value="DNA_pack_C"/>
</dbReference>
<evidence type="ECO:0000256" key="4">
    <source>
        <dbReference type="ARBA" id="ARBA00023125"/>
    </source>
</evidence>
<dbReference type="HAMAP" id="MF_04013">
    <property type="entry name" value="HSV_TRM3"/>
    <property type="match status" value="1"/>
</dbReference>
<feature type="region of interest" description="Disordered" evidence="6">
    <location>
        <begin position="21"/>
        <end position="43"/>
    </location>
</feature>
<proteinExistence type="inferred from homology"/>
<dbReference type="InterPro" id="IPR027417">
    <property type="entry name" value="P-loop_NTPase"/>
</dbReference>
<dbReference type="SUPFAM" id="SSF52540">
    <property type="entry name" value="P-loop containing nucleoside triphosphate hydrolases"/>
    <property type="match status" value="1"/>
</dbReference>
<name>A0A455JKA1_9ALPH</name>